<proteinExistence type="predicted"/>
<protein>
    <submittedName>
        <fullName evidence="1">Uncharacterized protein</fullName>
    </submittedName>
</protein>
<accession>A0A165Q1H7</accession>
<dbReference type="AlphaFoldDB" id="A0A165Q1H7"/>
<name>A0A165Q1H7_9APHY</name>
<keyword evidence="2" id="KW-1185">Reference proteome</keyword>
<evidence type="ECO:0000313" key="1">
    <source>
        <dbReference type="EMBL" id="KZT68894.1"/>
    </source>
</evidence>
<organism evidence="1 2">
    <name type="scientific">Daedalea quercina L-15889</name>
    <dbReference type="NCBI Taxonomy" id="1314783"/>
    <lineage>
        <taxon>Eukaryota</taxon>
        <taxon>Fungi</taxon>
        <taxon>Dikarya</taxon>
        <taxon>Basidiomycota</taxon>
        <taxon>Agaricomycotina</taxon>
        <taxon>Agaricomycetes</taxon>
        <taxon>Polyporales</taxon>
        <taxon>Fomitopsis</taxon>
    </lineage>
</organism>
<dbReference type="EMBL" id="KV429062">
    <property type="protein sequence ID" value="KZT68894.1"/>
    <property type="molecule type" value="Genomic_DNA"/>
</dbReference>
<evidence type="ECO:0000313" key="2">
    <source>
        <dbReference type="Proteomes" id="UP000076727"/>
    </source>
</evidence>
<gene>
    <name evidence="1" type="ORF">DAEQUDRAFT_727320</name>
</gene>
<reference evidence="1 2" key="1">
    <citation type="journal article" date="2016" name="Mol. Biol. Evol.">
        <title>Comparative Genomics of Early-Diverging Mushroom-Forming Fungi Provides Insights into the Origins of Lignocellulose Decay Capabilities.</title>
        <authorList>
            <person name="Nagy L.G."/>
            <person name="Riley R."/>
            <person name="Tritt A."/>
            <person name="Adam C."/>
            <person name="Daum C."/>
            <person name="Floudas D."/>
            <person name="Sun H."/>
            <person name="Yadav J.S."/>
            <person name="Pangilinan J."/>
            <person name="Larsson K.H."/>
            <person name="Matsuura K."/>
            <person name="Barry K."/>
            <person name="Labutti K."/>
            <person name="Kuo R."/>
            <person name="Ohm R.A."/>
            <person name="Bhattacharya S.S."/>
            <person name="Shirouzu T."/>
            <person name="Yoshinaga Y."/>
            <person name="Martin F.M."/>
            <person name="Grigoriev I.V."/>
            <person name="Hibbett D.S."/>
        </authorList>
    </citation>
    <scope>NUCLEOTIDE SEQUENCE [LARGE SCALE GENOMIC DNA]</scope>
    <source>
        <strain evidence="1 2">L-15889</strain>
    </source>
</reference>
<dbReference type="Proteomes" id="UP000076727">
    <property type="component" value="Unassembled WGS sequence"/>
</dbReference>
<sequence>MSASQIKPHGATAFGGSLTIWGECTTHVAGASTVSCTLGSAAKFCHQNATGPLSGPQSAFPHRSNDGRWVCQRPSGESYSAVNANLLRVPVQAAAREGDGARTTCTAYLALMRTEVMIPRSRHASGADALGSYRHDDSHLKQHFGRQVRNAPPYILGEHTRGLASIEWFVVEGHDSFVV</sequence>